<feature type="compositionally biased region" description="Polar residues" evidence="2">
    <location>
        <begin position="51"/>
        <end position="62"/>
    </location>
</feature>
<evidence type="ECO:0000256" key="2">
    <source>
        <dbReference type="SAM" id="MobiDB-lite"/>
    </source>
</evidence>
<feature type="compositionally biased region" description="Basic and acidic residues" evidence="2">
    <location>
        <begin position="248"/>
        <end position="265"/>
    </location>
</feature>
<feature type="region of interest" description="Disordered" evidence="2">
    <location>
        <begin position="240"/>
        <end position="265"/>
    </location>
</feature>
<organism evidence="3 4">
    <name type="scientific">Hondaea fermentalgiana</name>
    <dbReference type="NCBI Taxonomy" id="2315210"/>
    <lineage>
        <taxon>Eukaryota</taxon>
        <taxon>Sar</taxon>
        <taxon>Stramenopiles</taxon>
        <taxon>Bigyra</taxon>
        <taxon>Labyrinthulomycetes</taxon>
        <taxon>Thraustochytrida</taxon>
        <taxon>Thraustochytriidae</taxon>
        <taxon>Hondaea</taxon>
    </lineage>
</organism>
<feature type="region of interest" description="Disordered" evidence="2">
    <location>
        <begin position="296"/>
        <end position="424"/>
    </location>
</feature>
<dbReference type="InterPro" id="IPR026708">
    <property type="entry name" value="CSPP1"/>
</dbReference>
<evidence type="ECO:0000313" key="4">
    <source>
        <dbReference type="Proteomes" id="UP000241890"/>
    </source>
</evidence>
<evidence type="ECO:0000313" key="3">
    <source>
        <dbReference type="EMBL" id="GBG33748.1"/>
    </source>
</evidence>
<dbReference type="AlphaFoldDB" id="A0A2R5GVF1"/>
<dbReference type="Proteomes" id="UP000241890">
    <property type="component" value="Unassembled WGS sequence"/>
</dbReference>
<keyword evidence="4" id="KW-1185">Reference proteome</keyword>
<dbReference type="GO" id="GO:0032467">
    <property type="term" value="P:positive regulation of cytokinesis"/>
    <property type="evidence" value="ECO:0007669"/>
    <property type="project" value="InterPro"/>
</dbReference>
<sequence length="554" mass="62098">MFADPRGAVRDLGVGVESEYGGHAKPSRQDLYQQSATAWAPGGAQLASAIMQSEASGNAPSSPTRPLPPRAFAQTLQAKHAPPDEAHLAKLSKQEQFRRELDIQIALKNERKAQEKLELQREQQRERQEIANYNPFGKGGAGAPLRDSHGGLIANLRTQSTLTSPTHHQHDLIAGSAYPTDGAPKGKTSYMQSALASPTRPQEPSTYGFTPYNTAKVSNYTALASGFVPPLDFDNKTSSRHMSPGINSHRESESARHSRFHFDRAAPEEQLRIQEKLRKQHETEQFLREQLEEKRRRLERERREREEEERKEEERLEREREELRMAFEREKGRYTGAKHQDHHETAPVSSMKVADTESTNNNNNNNNNNTSNQQATGNQHLHHQANHQANDGSPQHFRKPRDANPVSPQHSPARHHVQMSMPSNQPREFLPAQGRDVDIATRAHDPYTAGAAPGRDFYYGHAEVGHARLSVLREEILGECDTLRKQIRRQEDALRDLVREVTVDAMLGASLLPDQTGTATFGAGASFSSSSSSFDGLVEENTDELDRLLQDFIL</sequence>
<dbReference type="OrthoDB" id="10044099at2759"/>
<protein>
    <submittedName>
        <fullName evidence="3">Centrosome and spindle pole-associated protein 1</fullName>
    </submittedName>
</protein>
<proteinExistence type="predicted"/>
<name>A0A2R5GVF1_9STRA</name>
<dbReference type="PANTHER" id="PTHR21616">
    <property type="entry name" value="CENTROSOME SPINDLE POLE ASSOCIATED PROTEIN"/>
    <property type="match status" value="1"/>
</dbReference>
<dbReference type="PANTHER" id="PTHR21616:SF2">
    <property type="entry name" value="CENTROSOME AND SPINDLE POLE-ASSOCIATED PROTEIN 1"/>
    <property type="match status" value="1"/>
</dbReference>
<keyword evidence="1" id="KW-0175">Coiled coil</keyword>
<feature type="compositionally biased region" description="Low complexity" evidence="2">
    <location>
        <begin position="358"/>
        <end position="372"/>
    </location>
</feature>
<feature type="compositionally biased region" description="Basic and acidic residues" evidence="2">
    <location>
        <begin position="312"/>
        <end position="345"/>
    </location>
</feature>
<accession>A0A2R5GVF1</accession>
<feature type="coiled-coil region" evidence="1">
    <location>
        <begin position="473"/>
        <end position="500"/>
    </location>
</feature>
<comment type="caution">
    <text evidence="3">The sequence shown here is derived from an EMBL/GenBank/DDBJ whole genome shotgun (WGS) entry which is preliminary data.</text>
</comment>
<feature type="region of interest" description="Disordered" evidence="2">
    <location>
        <begin position="51"/>
        <end position="70"/>
    </location>
</feature>
<dbReference type="GO" id="GO:0005813">
    <property type="term" value="C:centrosome"/>
    <property type="evidence" value="ECO:0007669"/>
    <property type="project" value="InterPro"/>
</dbReference>
<dbReference type="GO" id="GO:0000922">
    <property type="term" value="C:spindle pole"/>
    <property type="evidence" value="ECO:0007669"/>
    <property type="project" value="InterPro"/>
</dbReference>
<reference evidence="3 4" key="1">
    <citation type="submission" date="2017-12" db="EMBL/GenBank/DDBJ databases">
        <title>Sequencing, de novo assembly and annotation of complete genome of a new Thraustochytrid species, strain FCC1311.</title>
        <authorList>
            <person name="Sedici K."/>
            <person name="Godart F."/>
            <person name="Aiese Cigliano R."/>
            <person name="Sanseverino W."/>
            <person name="Barakat M."/>
            <person name="Ortet P."/>
            <person name="Marechal E."/>
            <person name="Cagnac O."/>
            <person name="Amato A."/>
        </authorList>
    </citation>
    <scope>NUCLEOTIDE SEQUENCE [LARGE SCALE GENOMIC DNA]</scope>
</reference>
<dbReference type="GO" id="GO:0005874">
    <property type="term" value="C:microtubule"/>
    <property type="evidence" value="ECO:0007669"/>
    <property type="project" value="InterPro"/>
</dbReference>
<dbReference type="EMBL" id="BEYU01000167">
    <property type="protein sequence ID" value="GBG33748.1"/>
    <property type="molecule type" value="Genomic_DNA"/>
</dbReference>
<dbReference type="InParanoid" id="A0A2R5GVF1"/>
<gene>
    <name evidence="3" type="ORF">FCC1311_099712</name>
</gene>
<feature type="compositionally biased region" description="Basic and acidic residues" evidence="2">
    <location>
        <begin position="296"/>
        <end position="305"/>
    </location>
</feature>
<evidence type="ECO:0000256" key="1">
    <source>
        <dbReference type="SAM" id="Coils"/>
    </source>
</evidence>